<protein>
    <submittedName>
        <fullName evidence="2">Uncharacterized protein</fullName>
    </submittedName>
</protein>
<reference evidence="2 3" key="1">
    <citation type="submission" date="2020-08" db="EMBL/GenBank/DDBJ databases">
        <title>Genome public.</title>
        <authorList>
            <person name="Liu C."/>
            <person name="Sun Q."/>
        </authorList>
    </citation>
    <scope>NUCLEOTIDE SEQUENCE [LARGE SCALE GENOMIC DNA]</scope>
    <source>
        <strain evidence="2 3">NSJ-27</strain>
    </source>
</reference>
<comment type="caution">
    <text evidence="2">The sequence shown here is derived from an EMBL/GenBank/DDBJ whole genome shotgun (WGS) entry which is preliminary data.</text>
</comment>
<feature type="transmembrane region" description="Helical" evidence="1">
    <location>
        <begin position="94"/>
        <end position="116"/>
    </location>
</feature>
<dbReference type="Proteomes" id="UP000649151">
    <property type="component" value="Unassembled WGS sequence"/>
</dbReference>
<organism evidence="2 3">
    <name type="scientific">Clostridium facile</name>
    <dbReference type="NCBI Taxonomy" id="2763035"/>
    <lineage>
        <taxon>Bacteria</taxon>
        <taxon>Bacillati</taxon>
        <taxon>Bacillota</taxon>
        <taxon>Clostridia</taxon>
        <taxon>Eubacteriales</taxon>
        <taxon>Clostridiaceae</taxon>
        <taxon>Clostridium</taxon>
    </lineage>
</organism>
<keyword evidence="1" id="KW-0472">Membrane</keyword>
<sequence>MKFLPKSKFDIVSHKSPETILKIIQSNTTSSNPNKSGFPKLNYGTPYYGELYRNGFHITPVPVVRNSFLPDIYGIIEPKEGKTMIHITMRLKSYVTIFLVFFTAFACLFFLIGCAVKSIELIIGPLGLILCAHFMTQLFFRTEINSNKELLTRLLVD</sequence>
<evidence type="ECO:0000256" key="1">
    <source>
        <dbReference type="SAM" id="Phobius"/>
    </source>
</evidence>
<dbReference type="EMBL" id="JACOQK010000001">
    <property type="protein sequence ID" value="MBC5787124.1"/>
    <property type="molecule type" value="Genomic_DNA"/>
</dbReference>
<gene>
    <name evidence="2" type="ORF">H8Z77_03680</name>
</gene>
<evidence type="ECO:0000313" key="2">
    <source>
        <dbReference type="EMBL" id="MBC5787124.1"/>
    </source>
</evidence>
<keyword evidence="1" id="KW-1133">Transmembrane helix</keyword>
<name>A0ABR7IPW9_9CLOT</name>
<evidence type="ECO:0000313" key="3">
    <source>
        <dbReference type="Proteomes" id="UP000649151"/>
    </source>
</evidence>
<accession>A0ABR7IPW9</accession>
<keyword evidence="1" id="KW-0812">Transmembrane</keyword>
<feature type="transmembrane region" description="Helical" evidence="1">
    <location>
        <begin position="122"/>
        <end position="140"/>
    </location>
</feature>
<proteinExistence type="predicted"/>
<dbReference type="RefSeq" id="WP_186996213.1">
    <property type="nucleotide sequence ID" value="NZ_JACOQK010000001.1"/>
</dbReference>
<keyword evidence="3" id="KW-1185">Reference proteome</keyword>